<accession>A0ABU5WNZ3</accession>
<sequence>MSLNFEIISATKEINRSTNSNFTPNTSQLSLELNRFPTNTSGIIAAPSKNKLGYELLYSSTPLDPGKSTESVGADLWKCAKEYYGLTGTTLLVAAGGIPIKKSILGHPVIGNSSKYTNIVSDIGVRFFPRLLLPHGPIANFAKKAFGTVRVFGVLGRASGAGAIAMAVIDAALIGKCAYDARHGNQISNTPLETRNN</sequence>
<comment type="caution">
    <text evidence="1">The sequence shown here is derived from an EMBL/GenBank/DDBJ whole genome shotgun (WGS) entry which is preliminary data.</text>
</comment>
<reference evidence="1 2" key="1">
    <citation type="journal article" date="2023" name="Front. Microbiol.">
        <title>Genomic analyses of Burkholderia respiratory isolates indicates two evolutionarily distinct B. anthina clades.</title>
        <authorList>
            <person name="Pham A."/>
            <person name="Volmer J.G."/>
            <person name="Chambers D.C."/>
            <person name="Smith D.J."/>
            <person name="Reid D.W."/>
            <person name="Burr L."/>
            <person name="Wells T.J."/>
        </authorList>
    </citation>
    <scope>NUCLEOTIDE SEQUENCE [LARGE SCALE GENOMIC DNA]</scope>
    <source>
        <strain evidence="1 2">BCCIQ07A</strain>
    </source>
</reference>
<evidence type="ECO:0000313" key="1">
    <source>
        <dbReference type="EMBL" id="MEB2580685.1"/>
    </source>
</evidence>
<gene>
    <name evidence="1" type="ORF">SB593_17175</name>
</gene>
<proteinExistence type="predicted"/>
<protein>
    <submittedName>
        <fullName evidence="1">Uncharacterized protein</fullName>
    </submittedName>
</protein>
<dbReference type="RefSeq" id="WP_143328698.1">
    <property type="nucleotide sequence ID" value="NZ_JAWRKY010000011.1"/>
</dbReference>
<dbReference type="EMBL" id="JAWRLE010000026">
    <property type="protein sequence ID" value="MEB2580685.1"/>
    <property type="molecule type" value="Genomic_DNA"/>
</dbReference>
<keyword evidence="2" id="KW-1185">Reference proteome</keyword>
<evidence type="ECO:0000313" key="2">
    <source>
        <dbReference type="Proteomes" id="UP001304467"/>
    </source>
</evidence>
<name>A0ABU5WNZ3_9BURK</name>
<dbReference type="Proteomes" id="UP001304467">
    <property type="component" value="Unassembled WGS sequence"/>
</dbReference>
<organism evidence="1 2">
    <name type="scientific">Burkholderia anthinoferrum</name>
    <dbReference type="NCBI Taxonomy" id="3090833"/>
    <lineage>
        <taxon>Bacteria</taxon>
        <taxon>Pseudomonadati</taxon>
        <taxon>Pseudomonadota</taxon>
        <taxon>Betaproteobacteria</taxon>
        <taxon>Burkholderiales</taxon>
        <taxon>Burkholderiaceae</taxon>
        <taxon>Burkholderia</taxon>
    </lineage>
</organism>